<keyword evidence="1" id="KW-0805">Transcription regulation</keyword>
<organism evidence="5 6">
    <name type="scientific">Acinetobacter guillouiae</name>
    <name type="common">Acinetobacter genomosp. 11</name>
    <dbReference type="NCBI Taxonomy" id="106649"/>
    <lineage>
        <taxon>Bacteria</taxon>
        <taxon>Pseudomonadati</taxon>
        <taxon>Pseudomonadota</taxon>
        <taxon>Gammaproteobacteria</taxon>
        <taxon>Moraxellales</taxon>
        <taxon>Moraxellaceae</taxon>
        <taxon>Acinetobacter</taxon>
    </lineage>
</organism>
<dbReference type="PANTHER" id="PTHR43280:SF11">
    <property type="entry name" value="RCS-SPECIFIC HTH-TYPE TRANSCRIPTIONAL ACTIVATOR RCLR"/>
    <property type="match status" value="1"/>
</dbReference>
<reference evidence="5" key="1">
    <citation type="submission" date="2021-07" db="EMBL/GenBank/DDBJ databases">
        <authorList>
            <person name="Fernandez M."/>
            <person name="Pereira P."/>
            <person name="Torres Tejerizo G.A."/>
            <person name="Gonzalez P."/>
            <person name="Agostini E."/>
        </authorList>
    </citation>
    <scope>NUCLEOTIDE SEQUENCE</scope>
    <source>
        <strain evidence="5">SFC 500-1A</strain>
    </source>
</reference>
<dbReference type="EMBL" id="JAHWXT010000005">
    <property type="protein sequence ID" value="MCF0265587.1"/>
    <property type="molecule type" value="Genomic_DNA"/>
</dbReference>
<dbReference type="PROSITE" id="PS01124">
    <property type="entry name" value="HTH_ARAC_FAMILY_2"/>
    <property type="match status" value="1"/>
</dbReference>
<gene>
    <name evidence="5" type="ORF">KW868_14130</name>
</gene>
<keyword evidence="3" id="KW-0804">Transcription</keyword>
<dbReference type="InterPro" id="IPR032783">
    <property type="entry name" value="AraC_lig"/>
</dbReference>
<dbReference type="GO" id="GO:0003700">
    <property type="term" value="F:DNA-binding transcription factor activity"/>
    <property type="evidence" value="ECO:0007669"/>
    <property type="project" value="InterPro"/>
</dbReference>
<dbReference type="InterPro" id="IPR020449">
    <property type="entry name" value="Tscrpt_reg_AraC-type_HTH"/>
</dbReference>
<evidence type="ECO:0000256" key="3">
    <source>
        <dbReference type="ARBA" id="ARBA00023163"/>
    </source>
</evidence>
<evidence type="ECO:0000259" key="4">
    <source>
        <dbReference type="PROSITE" id="PS01124"/>
    </source>
</evidence>
<dbReference type="InterPro" id="IPR009057">
    <property type="entry name" value="Homeodomain-like_sf"/>
</dbReference>
<evidence type="ECO:0000256" key="1">
    <source>
        <dbReference type="ARBA" id="ARBA00023015"/>
    </source>
</evidence>
<comment type="caution">
    <text evidence="5">The sequence shown here is derived from an EMBL/GenBank/DDBJ whole genome shotgun (WGS) entry which is preliminary data.</text>
</comment>
<sequence>MLSSFSDTFFDIYRLSGIAGKIHSISTLLPGEILEFSPNHGYIHIIQKEKCLLTMNDLEHHLELKHCDIAVVLPGNFHSISLSTDAFQDAKIITCTIDFSGIYGSAIAEGLPAFIHVPFTCKATNIIAEWVPITVHAIQQELKAPSIGSQIMLTRIIDLLFIWSIRCWLSTVEPNHRSWISALQEPMISKAMSLMHNHPHFDWTVEELAKCTNYSKSSFYKKFTESVGTTPIQYLKSLRMRLASELLLTTQKSIFHIAELVGYSSQAAFSRVFSQTFNYSPSEFRESFKNNPAQE</sequence>
<dbReference type="Pfam" id="PF12833">
    <property type="entry name" value="HTH_18"/>
    <property type="match status" value="1"/>
</dbReference>
<dbReference type="PRINTS" id="PR00032">
    <property type="entry name" value="HTHARAC"/>
</dbReference>
<dbReference type="RefSeq" id="WP_056518198.1">
    <property type="nucleotide sequence ID" value="NZ_CP142740.1"/>
</dbReference>
<feature type="domain" description="HTH araC/xylS-type" evidence="4">
    <location>
        <begin position="189"/>
        <end position="287"/>
    </location>
</feature>
<dbReference type="Gene3D" id="1.10.10.60">
    <property type="entry name" value="Homeodomain-like"/>
    <property type="match status" value="2"/>
</dbReference>
<accession>A0A8X8KHY2</accession>
<dbReference type="Proteomes" id="UP000887320">
    <property type="component" value="Unassembled WGS sequence"/>
</dbReference>
<protein>
    <submittedName>
        <fullName evidence="5">AraC family transcriptional regulator</fullName>
    </submittedName>
</protein>
<evidence type="ECO:0000313" key="5">
    <source>
        <dbReference type="EMBL" id="MCF0265587.1"/>
    </source>
</evidence>
<keyword evidence="2" id="KW-0238">DNA-binding</keyword>
<dbReference type="SUPFAM" id="SSF46689">
    <property type="entry name" value="Homeodomain-like"/>
    <property type="match status" value="2"/>
</dbReference>
<dbReference type="SMART" id="SM00342">
    <property type="entry name" value="HTH_ARAC"/>
    <property type="match status" value="1"/>
</dbReference>
<dbReference type="PANTHER" id="PTHR43280">
    <property type="entry name" value="ARAC-FAMILY TRANSCRIPTIONAL REGULATOR"/>
    <property type="match status" value="1"/>
</dbReference>
<evidence type="ECO:0000256" key="2">
    <source>
        <dbReference type="ARBA" id="ARBA00023125"/>
    </source>
</evidence>
<name>A0A8X8KHY2_ACIGI</name>
<evidence type="ECO:0000313" key="6">
    <source>
        <dbReference type="Proteomes" id="UP000887320"/>
    </source>
</evidence>
<dbReference type="GO" id="GO:0043565">
    <property type="term" value="F:sequence-specific DNA binding"/>
    <property type="evidence" value="ECO:0007669"/>
    <property type="project" value="InterPro"/>
</dbReference>
<proteinExistence type="predicted"/>
<dbReference type="AlphaFoldDB" id="A0A8X8KHY2"/>
<dbReference type="Pfam" id="PF12852">
    <property type="entry name" value="Cupin_6"/>
    <property type="match status" value="1"/>
</dbReference>
<dbReference type="InterPro" id="IPR018060">
    <property type="entry name" value="HTH_AraC"/>
</dbReference>